<dbReference type="EMBL" id="JANAVB010012000">
    <property type="protein sequence ID" value="KAJ6836519.1"/>
    <property type="molecule type" value="Genomic_DNA"/>
</dbReference>
<protein>
    <submittedName>
        <fullName evidence="1">Uncharacterized protein</fullName>
    </submittedName>
</protein>
<evidence type="ECO:0000313" key="1">
    <source>
        <dbReference type="EMBL" id="KAJ6836519.1"/>
    </source>
</evidence>
<proteinExistence type="predicted"/>
<comment type="caution">
    <text evidence="1">The sequence shown here is derived from an EMBL/GenBank/DDBJ whole genome shotgun (WGS) entry which is preliminary data.</text>
</comment>
<accession>A0AAX6H689</accession>
<evidence type="ECO:0000313" key="2">
    <source>
        <dbReference type="Proteomes" id="UP001140949"/>
    </source>
</evidence>
<sequence length="121" mass="13202">MTRKPCRRRNRAPPGPAVPPVRLLGCHFRASLQDRLPPPSASLDLCCHRHFRQRMPTNRRPPDQPPVVGAVHLVNTVPRAPPQPLHSRPLSRAGECPLHGALLRLLAPAVAPTTDLSALPG</sequence>
<organism evidence="1 2">
    <name type="scientific">Iris pallida</name>
    <name type="common">Sweet iris</name>
    <dbReference type="NCBI Taxonomy" id="29817"/>
    <lineage>
        <taxon>Eukaryota</taxon>
        <taxon>Viridiplantae</taxon>
        <taxon>Streptophyta</taxon>
        <taxon>Embryophyta</taxon>
        <taxon>Tracheophyta</taxon>
        <taxon>Spermatophyta</taxon>
        <taxon>Magnoliopsida</taxon>
        <taxon>Liliopsida</taxon>
        <taxon>Asparagales</taxon>
        <taxon>Iridaceae</taxon>
        <taxon>Iridoideae</taxon>
        <taxon>Irideae</taxon>
        <taxon>Iris</taxon>
    </lineage>
</organism>
<dbReference type="Proteomes" id="UP001140949">
    <property type="component" value="Unassembled WGS sequence"/>
</dbReference>
<name>A0AAX6H689_IRIPA</name>
<dbReference type="AlphaFoldDB" id="A0AAX6H689"/>
<reference evidence="1" key="1">
    <citation type="journal article" date="2023" name="GigaByte">
        <title>Genome assembly of the bearded iris, Iris pallida Lam.</title>
        <authorList>
            <person name="Bruccoleri R.E."/>
            <person name="Oakeley E.J."/>
            <person name="Faust A.M.E."/>
            <person name="Altorfer M."/>
            <person name="Dessus-Babus S."/>
            <person name="Burckhardt D."/>
            <person name="Oertli M."/>
            <person name="Naumann U."/>
            <person name="Petersen F."/>
            <person name="Wong J."/>
        </authorList>
    </citation>
    <scope>NUCLEOTIDE SEQUENCE</scope>
    <source>
        <strain evidence="1">GSM-AAB239-AS_SAM_17_03QT</strain>
    </source>
</reference>
<keyword evidence="2" id="KW-1185">Reference proteome</keyword>
<reference evidence="1" key="2">
    <citation type="submission" date="2023-04" db="EMBL/GenBank/DDBJ databases">
        <authorList>
            <person name="Bruccoleri R.E."/>
            <person name="Oakeley E.J."/>
            <person name="Faust A.-M."/>
            <person name="Dessus-Babus S."/>
            <person name="Altorfer M."/>
            <person name="Burckhardt D."/>
            <person name="Oertli M."/>
            <person name="Naumann U."/>
            <person name="Petersen F."/>
            <person name="Wong J."/>
        </authorList>
    </citation>
    <scope>NUCLEOTIDE SEQUENCE</scope>
    <source>
        <strain evidence="1">GSM-AAB239-AS_SAM_17_03QT</strain>
        <tissue evidence="1">Leaf</tissue>
    </source>
</reference>
<gene>
    <name evidence="1" type="ORF">M6B38_326535</name>
</gene>